<protein>
    <submittedName>
        <fullName evidence="1">Uncharacterized protein</fullName>
    </submittedName>
</protein>
<dbReference type="AlphaFoldDB" id="A0A0B6ZLW4"/>
<proteinExistence type="predicted"/>
<sequence>MYNACVLLGFTREEKNGNTVTYKVYRKNEVSQKCQNREAVTLPTSARIPCPHCT</sequence>
<feature type="non-terminal residue" evidence="1">
    <location>
        <position position="54"/>
    </location>
</feature>
<dbReference type="EMBL" id="HACG01022598">
    <property type="protein sequence ID" value="CEK69463.1"/>
    <property type="molecule type" value="Transcribed_RNA"/>
</dbReference>
<name>A0A0B6ZLW4_9EUPU</name>
<gene>
    <name evidence="1" type="primary">ORF70295</name>
</gene>
<accession>A0A0B6ZLW4</accession>
<evidence type="ECO:0000313" key="1">
    <source>
        <dbReference type="EMBL" id="CEK69463.1"/>
    </source>
</evidence>
<reference evidence="1" key="1">
    <citation type="submission" date="2014-12" db="EMBL/GenBank/DDBJ databases">
        <title>Insight into the proteome of Arion vulgaris.</title>
        <authorList>
            <person name="Aradska J."/>
            <person name="Bulat T."/>
            <person name="Smidak R."/>
            <person name="Sarate P."/>
            <person name="Gangsoo J."/>
            <person name="Sialana F."/>
            <person name="Bilban M."/>
            <person name="Lubec G."/>
        </authorList>
    </citation>
    <scope>NUCLEOTIDE SEQUENCE</scope>
    <source>
        <tissue evidence="1">Skin</tissue>
    </source>
</reference>
<organism evidence="1">
    <name type="scientific">Arion vulgaris</name>
    <dbReference type="NCBI Taxonomy" id="1028688"/>
    <lineage>
        <taxon>Eukaryota</taxon>
        <taxon>Metazoa</taxon>
        <taxon>Spiralia</taxon>
        <taxon>Lophotrochozoa</taxon>
        <taxon>Mollusca</taxon>
        <taxon>Gastropoda</taxon>
        <taxon>Heterobranchia</taxon>
        <taxon>Euthyneura</taxon>
        <taxon>Panpulmonata</taxon>
        <taxon>Eupulmonata</taxon>
        <taxon>Stylommatophora</taxon>
        <taxon>Helicina</taxon>
        <taxon>Arionoidea</taxon>
        <taxon>Arionidae</taxon>
        <taxon>Arion</taxon>
    </lineage>
</organism>